<dbReference type="Pfam" id="PF05277">
    <property type="entry name" value="DUF726"/>
    <property type="match status" value="1"/>
</dbReference>
<feature type="transmembrane region" description="Helical" evidence="6">
    <location>
        <begin position="286"/>
        <end position="310"/>
    </location>
</feature>
<evidence type="ECO:0008006" key="9">
    <source>
        <dbReference type="Google" id="ProtNLM"/>
    </source>
</evidence>
<evidence type="ECO:0000313" key="8">
    <source>
        <dbReference type="Proteomes" id="UP000803884"/>
    </source>
</evidence>
<sequence length="765" mass="83327">MVGSKHGGEEQRQQQQHDESLATLLASQGHEELFIGTIQNIASSMREDIDALFSVPTAADPEEIDEIEVRLDDAAVSESADASHEPMMSDTWDSEPGMSSKEAQKITKQRQKAEKQQDKAQKQIVKRKEKKQASDAKQREKNQAAMKKQLDSEEFSDLREKSLRHFDAWSTQALGRITDELRLEMDEQQASENGPGNVDSLQDLPELHRMLILHSCLLLLLGLEHYWPESRVFLKQLLAHLGLAKDVLVKEESKVAQGLAHAADSGMDADEETKKRIRDKKVARRWMIGAGAAVGATLIGVTGGLAAPLLAAGVGSAMAGIGLGSTAVTAYLGAMAGSAPLIGVLFGAYGGKMAGELVGNYAKEVSDFAFIPVRKSTFTKDAASRRLRVAIGVSGWVTEGPDVVKPWQFIGKEGFESYALRWELDTLLEMGHAMGTYSQSAAWGFAKSQAVAQTTFATLSAALWPLGVARAARLVDNPFTLALQKSVKAGRVLADALCNKVQGERPVTLLGYSIGARVIVSCLEELAKRRAFGIVENVVLAGAANSRDTKVWRRIRAVVSGRVINAYSTNDHLLAFLFRTHNMTAGVAGLGPIEHVHGVENVDVSSIVSSHFQYRYLTGQIMSACGFEDIDHHAVEREIERMQKETAQVEKKRAEKERIAREEGLTSESEAKKMEEQVEQKRKPKKEKMDDAMNGFKQKFSKMSMNRRGKGESGTDGSEVEQSDSASEYNMDISTKANGGKTKQVGTKGAKSTGKAIGGFVPGPV</sequence>
<keyword evidence="2 6" id="KW-0812">Transmembrane</keyword>
<proteinExistence type="predicted"/>
<accession>A0AB34KP54</accession>
<feature type="region of interest" description="Disordered" evidence="5">
    <location>
        <begin position="56"/>
        <end position="154"/>
    </location>
</feature>
<feature type="compositionally biased region" description="Basic and acidic residues" evidence="5">
    <location>
        <begin position="1"/>
        <end position="20"/>
    </location>
</feature>
<evidence type="ECO:0000256" key="6">
    <source>
        <dbReference type="SAM" id="Phobius"/>
    </source>
</evidence>
<reference evidence="7 8" key="1">
    <citation type="journal article" date="2020" name="Microbiol. Resour. Announc.">
        <title>Draft Genome Sequence of a Cladosporium Species Isolated from the Mesophotic Ascidian Didemnum maculosum.</title>
        <authorList>
            <person name="Gioti A."/>
            <person name="Siaperas R."/>
            <person name="Nikolaivits E."/>
            <person name="Le Goff G."/>
            <person name="Ouazzani J."/>
            <person name="Kotoulas G."/>
            <person name="Topakas E."/>
        </authorList>
    </citation>
    <scope>NUCLEOTIDE SEQUENCE [LARGE SCALE GENOMIC DNA]</scope>
    <source>
        <strain evidence="7 8">TM138-S3</strain>
    </source>
</reference>
<evidence type="ECO:0000256" key="5">
    <source>
        <dbReference type="SAM" id="MobiDB-lite"/>
    </source>
</evidence>
<dbReference type="PANTHER" id="PTHR17920:SF22">
    <property type="entry name" value="DUF726 DOMAIN PROTEIN (AFU_ORTHOLOGUE AFUA_2G12860)"/>
    <property type="match status" value="1"/>
</dbReference>
<dbReference type="AlphaFoldDB" id="A0AB34KP54"/>
<feature type="compositionally biased region" description="Basic and acidic residues" evidence="5">
    <location>
        <begin position="111"/>
        <end position="121"/>
    </location>
</feature>
<name>A0AB34KP54_9PEZI</name>
<dbReference type="GeneID" id="96006766"/>
<comment type="subcellular location">
    <subcellularLocation>
        <location evidence="1">Membrane</location>
        <topology evidence="1">Multi-pass membrane protein</topology>
    </subcellularLocation>
</comment>
<keyword evidence="4 6" id="KW-0472">Membrane</keyword>
<feature type="compositionally biased region" description="Basic and acidic residues" evidence="5">
    <location>
        <begin position="131"/>
        <end position="154"/>
    </location>
</feature>
<dbReference type="Proteomes" id="UP000803884">
    <property type="component" value="Unassembled WGS sequence"/>
</dbReference>
<comment type="caution">
    <text evidence="7">The sequence shown here is derived from an EMBL/GenBank/DDBJ whole genome shotgun (WGS) entry which is preliminary data.</text>
</comment>
<keyword evidence="8" id="KW-1185">Reference proteome</keyword>
<evidence type="ECO:0000256" key="2">
    <source>
        <dbReference type="ARBA" id="ARBA00022692"/>
    </source>
</evidence>
<feature type="transmembrane region" description="Helical" evidence="6">
    <location>
        <begin position="330"/>
        <end position="349"/>
    </location>
</feature>
<dbReference type="PANTHER" id="PTHR17920">
    <property type="entry name" value="TRANSMEMBRANE AND COILED-COIL DOMAIN-CONTAINING PROTEIN 4 TMCO4"/>
    <property type="match status" value="1"/>
</dbReference>
<feature type="compositionally biased region" description="Basic and acidic residues" evidence="5">
    <location>
        <begin position="646"/>
        <end position="691"/>
    </location>
</feature>
<evidence type="ECO:0000256" key="3">
    <source>
        <dbReference type="ARBA" id="ARBA00022989"/>
    </source>
</evidence>
<dbReference type="GO" id="GO:0016020">
    <property type="term" value="C:membrane"/>
    <property type="evidence" value="ECO:0007669"/>
    <property type="project" value="UniProtKB-SubCell"/>
</dbReference>
<keyword evidence="3 6" id="KW-1133">Transmembrane helix</keyword>
<evidence type="ECO:0000256" key="1">
    <source>
        <dbReference type="ARBA" id="ARBA00004141"/>
    </source>
</evidence>
<gene>
    <name evidence="7" type="ORF">WHR41_05323</name>
</gene>
<feature type="compositionally biased region" description="Polar residues" evidence="5">
    <location>
        <begin position="723"/>
        <end position="737"/>
    </location>
</feature>
<feature type="compositionally biased region" description="Gly residues" evidence="5">
    <location>
        <begin position="756"/>
        <end position="765"/>
    </location>
</feature>
<evidence type="ECO:0000313" key="7">
    <source>
        <dbReference type="EMBL" id="KAL1586590.1"/>
    </source>
</evidence>
<evidence type="ECO:0000256" key="4">
    <source>
        <dbReference type="ARBA" id="ARBA00023136"/>
    </source>
</evidence>
<organism evidence="7 8">
    <name type="scientific">Cladosporium halotolerans</name>
    <dbReference type="NCBI Taxonomy" id="1052096"/>
    <lineage>
        <taxon>Eukaryota</taxon>
        <taxon>Fungi</taxon>
        <taxon>Dikarya</taxon>
        <taxon>Ascomycota</taxon>
        <taxon>Pezizomycotina</taxon>
        <taxon>Dothideomycetes</taxon>
        <taxon>Dothideomycetidae</taxon>
        <taxon>Cladosporiales</taxon>
        <taxon>Cladosporiaceae</taxon>
        <taxon>Cladosporium</taxon>
    </lineage>
</organism>
<dbReference type="EMBL" id="JAAQHG020000014">
    <property type="protein sequence ID" value="KAL1586590.1"/>
    <property type="molecule type" value="Genomic_DNA"/>
</dbReference>
<feature type="region of interest" description="Disordered" evidence="5">
    <location>
        <begin position="646"/>
        <end position="765"/>
    </location>
</feature>
<protein>
    <recommendedName>
        <fullName evidence="9">DUF726-domain-containing protein</fullName>
    </recommendedName>
</protein>
<dbReference type="RefSeq" id="XP_069229695.1">
    <property type="nucleotide sequence ID" value="XM_069373928.1"/>
</dbReference>
<dbReference type="InterPro" id="IPR007941">
    <property type="entry name" value="DUF726"/>
</dbReference>
<feature type="region of interest" description="Disordered" evidence="5">
    <location>
        <begin position="1"/>
        <end position="25"/>
    </location>
</feature>